<dbReference type="InterPro" id="IPR024111">
    <property type="entry name" value="PEX5/PEX5L"/>
</dbReference>
<gene>
    <name evidence="10" type="ORF">I206_05064</name>
</gene>
<name>A0A1B9I1N7_9TREE</name>
<reference evidence="10" key="2">
    <citation type="submission" date="2016-07" db="EMBL/GenBank/DDBJ databases">
        <title>Evolution of pathogenesis and genome organization in the Tremellales.</title>
        <authorList>
            <person name="Cuomo C."/>
            <person name="Litvintseva A."/>
            <person name="Heitman J."/>
            <person name="Chen Y."/>
            <person name="Sun S."/>
            <person name="Springer D."/>
            <person name="Dromer F."/>
            <person name="Young S."/>
            <person name="Zeng Q."/>
            <person name="Chapman S."/>
            <person name="Gujja S."/>
            <person name="Saif S."/>
            <person name="Birren B."/>
        </authorList>
    </citation>
    <scope>NUCLEOTIDE SEQUENCE</scope>
    <source>
        <strain evidence="10">CBS 10737</strain>
    </source>
</reference>
<proteinExistence type="inferred from homology"/>
<feature type="region of interest" description="Disordered" evidence="9">
    <location>
        <begin position="47"/>
        <end position="69"/>
    </location>
</feature>
<feature type="repeat" description="TPR" evidence="8">
    <location>
        <begin position="639"/>
        <end position="672"/>
    </location>
</feature>
<dbReference type="GO" id="GO:0005052">
    <property type="term" value="F:peroxisome matrix targeting signal-1 binding"/>
    <property type="evidence" value="ECO:0007669"/>
    <property type="project" value="TreeGrafter"/>
</dbReference>
<dbReference type="STRING" id="1296096.A0A1B9I1N7"/>
<evidence type="ECO:0000256" key="7">
    <source>
        <dbReference type="ARBA" id="ARBA00023140"/>
    </source>
</evidence>
<dbReference type="PANTHER" id="PTHR10130">
    <property type="entry name" value="PEROXISOMAL TARGETING SIGNAL 1 RECEPTOR PEX5"/>
    <property type="match status" value="1"/>
</dbReference>
<dbReference type="InterPro" id="IPR019734">
    <property type="entry name" value="TPR_rpt"/>
</dbReference>
<comment type="subcellular location">
    <subcellularLocation>
        <location evidence="2">Cytoplasm</location>
    </subcellularLocation>
    <subcellularLocation>
        <location evidence="1">Peroxisome</location>
    </subcellularLocation>
</comment>
<evidence type="ECO:0000256" key="4">
    <source>
        <dbReference type="ARBA" id="ARBA00022490"/>
    </source>
</evidence>
<dbReference type="SMART" id="SM00028">
    <property type="entry name" value="TPR"/>
    <property type="match status" value="5"/>
</dbReference>
<sequence>MSTFFSGGGVECGPSNVLKDVKGRLDKDRSLQYDRLVSVSNVAGSSKQSFRSVPSAQTHSKVAPSNTQAQSTFDLASLRQHLSPPPASQQYSTAHSGSWADAFGAYAQAGPSRPQQATAAQPRHSNAWGAEFAHNAGPSQVENNQSQSRALNQPIAPWKRPIYQPTFPHLDAPFTLPHMEQKSIPIARQDSVSPNQTTSQTAPVQETPVSESQDLLARTARNIMNELGASSGIMKSNPKLAQSKFVSMLKGLGDGSLVVDEGVQATGEEVGEGARLVDYRMVHGDGNDWASNFMNDRVNISEKSEEVENEQTVYPRSMTNNTLGFAPGVMPALDYTRLNTPVNGQPSTIQTQWDSHFQDQEALIRSSENLRKSVHFDSDPLSGKDKSGVPNNLEEALRHTTGIPGSGAQWEQEEGLDIDLDDVDALDDFNDEVFMGFNGAMQQASAVEQNSAGNVQNWGQLQEDWEEYSQREPAVRAFKGMGLGDQTQRYLFQSKNPYFGVSELDNYWEAESPTLKGVLELEAAVQNSPKSYEAWYNLGLKQQENEREESAILALSKTIQLEPNHRPAYLALAVSYTNEGESEAAVTMLDKWITLGEGHFGISSPISGPAVNWNGRKGREDLIERLIDIARKNPEELDAEVQVALGVLFNATEEYQKAEDCFLSALSVRPDDWLLYNRLGATLANSGRSNEAIQYYHKALEIHPNFVRALFNLGISYVNLGQYPLAAQSALDALRLQHSDLSEGYSVSANSNTSYENELGFGQENKRSKGVTSDALWNVLRSACIHMNRHDLIGLVEQHDLSGFPTSFSDVLTA</sequence>
<accession>A0A1B9I1N7</accession>
<dbReference type="PANTHER" id="PTHR10130:SF0">
    <property type="entry name" value="GH08708P"/>
    <property type="match status" value="1"/>
</dbReference>
<evidence type="ECO:0000313" key="10">
    <source>
        <dbReference type="EMBL" id="OCF49371.1"/>
    </source>
</evidence>
<feature type="repeat" description="TPR" evidence="8">
    <location>
        <begin position="532"/>
        <end position="565"/>
    </location>
</feature>
<dbReference type="AlphaFoldDB" id="A0A1B9I1N7"/>
<feature type="region of interest" description="Disordered" evidence="9">
    <location>
        <begin position="189"/>
        <end position="211"/>
    </location>
</feature>
<evidence type="ECO:0000256" key="5">
    <source>
        <dbReference type="ARBA" id="ARBA00022737"/>
    </source>
</evidence>
<feature type="compositionally biased region" description="Polar residues" evidence="9">
    <location>
        <begin position="190"/>
        <end position="211"/>
    </location>
</feature>
<protein>
    <submittedName>
        <fullName evidence="10">Uncharacterized protein</fullName>
    </submittedName>
</protein>
<dbReference type="GO" id="GO:0005778">
    <property type="term" value="C:peroxisomal membrane"/>
    <property type="evidence" value="ECO:0007669"/>
    <property type="project" value="TreeGrafter"/>
</dbReference>
<dbReference type="GO" id="GO:0016560">
    <property type="term" value="P:protein import into peroxisome matrix, docking"/>
    <property type="evidence" value="ECO:0007669"/>
    <property type="project" value="TreeGrafter"/>
</dbReference>
<keyword evidence="5" id="KW-0677">Repeat</keyword>
<evidence type="ECO:0000256" key="9">
    <source>
        <dbReference type="SAM" id="MobiDB-lite"/>
    </source>
</evidence>
<dbReference type="PROSITE" id="PS50293">
    <property type="entry name" value="TPR_REGION"/>
    <property type="match status" value="1"/>
</dbReference>
<feature type="repeat" description="TPR" evidence="8">
    <location>
        <begin position="673"/>
        <end position="706"/>
    </location>
</feature>
<dbReference type="EMBL" id="KI894012">
    <property type="protein sequence ID" value="OCF49371.1"/>
    <property type="molecule type" value="Genomic_DNA"/>
</dbReference>
<evidence type="ECO:0000256" key="1">
    <source>
        <dbReference type="ARBA" id="ARBA00004275"/>
    </source>
</evidence>
<evidence type="ECO:0000256" key="3">
    <source>
        <dbReference type="ARBA" id="ARBA00005348"/>
    </source>
</evidence>
<dbReference type="Pfam" id="PF00515">
    <property type="entry name" value="TPR_1"/>
    <property type="match status" value="1"/>
</dbReference>
<comment type="similarity">
    <text evidence="3">Belongs to the peroxisomal targeting signal receptor family.</text>
</comment>
<dbReference type="Gene3D" id="1.25.40.10">
    <property type="entry name" value="Tetratricopeptide repeat domain"/>
    <property type="match status" value="1"/>
</dbReference>
<keyword evidence="6 8" id="KW-0802">TPR repeat</keyword>
<organism evidence="10">
    <name type="scientific">Kwoniella pini CBS 10737</name>
    <dbReference type="NCBI Taxonomy" id="1296096"/>
    <lineage>
        <taxon>Eukaryota</taxon>
        <taxon>Fungi</taxon>
        <taxon>Dikarya</taxon>
        <taxon>Basidiomycota</taxon>
        <taxon>Agaricomycotina</taxon>
        <taxon>Tremellomycetes</taxon>
        <taxon>Tremellales</taxon>
        <taxon>Cryptococcaceae</taxon>
        <taxon>Kwoniella</taxon>
    </lineage>
</organism>
<dbReference type="PROSITE" id="PS50005">
    <property type="entry name" value="TPR"/>
    <property type="match status" value="4"/>
</dbReference>
<dbReference type="GO" id="GO:0005829">
    <property type="term" value="C:cytosol"/>
    <property type="evidence" value="ECO:0007669"/>
    <property type="project" value="TreeGrafter"/>
</dbReference>
<evidence type="ECO:0000256" key="2">
    <source>
        <dbReference type="ARBA" id="ARBA00004496"/>
    </source>
</evidence>
<feature type="repeat" description="TPR" evidence="8">
    <location>
        <begin position="707"/>
        <end position="740"/>
    </location>
</feature>
<dbReference type="OrthoDB" id="10006023at2759"/>
<keyword evidence="7" id="KW-0576">Peroxisome</keyword>
<evidence type="ECO:0000256" key="6">
    <source>
        <dbReference type="ARBA" id="ARBA00022803"/>
    </source>
</evidence>
<evidence type="ECO:0000256" key="8">
    <source>
        <dbReference type="PROSITE-ProRule" id="PRU00339"/>
    </source>
</evidence>
<reference evidence="10" key="1">
    <citation type="submission" date="2013-07" db="EMBL/GenBank/DDBJ databases">
        <title>The Genome Sequence of Cryptococcus pinus CBS10737.</title>
        <authorList>
            <consortium name="The Broad Institute Genome Sequencing Platform"/>
            <person name="Cuomo C."/>
            <person name="Litvintseva A."/>
            <person name="Chen Y."/>
            <person name="Heitman J."/>
            <person name="Sun S."/>
            <person name="Springer D."/>
            <person name="Dromer F."/>
            <person name="Young S.K."/>
            <person name="Zeng Q."/>
            <person name="Gargeya S."/>
            <person name="Fitzgerald M."/>
            <person name="Abouelleil A."/>
            <person name="Alvarado L."/>
            <person name="Berlin A.M."/>
            <person name="Chapman S.B."/>
            <person name="Dewar J."/>
            <person name="Goldberg J."/>
            <person name="Griggs A."/>
            <person name="Gujja S."/>
            <person name="Hansen M."/>
            <person name="Howarth C."/>
            <person name="Imamovic A."/>
            <person name="Larimer J."/>
            <person name="McCowan C."/>
            <person name="Murphy C."/>
            <person name="Pearson M."/>
            <person name="Priest M."/>
            <person name="Roberts A."/>
            <person name="Saif S."/>
            <person name="Shea T."/>
            <person name="Sykes S."/>
            <person name="Wortman J."/>
            <person name="Nusbaum C."/>
            <person name="Birren B."/>
        </authorList>
    </citation>
    <scope>NUCLEOTIDE SEQUENCE [LARGE SCALE GENOMIC DNA]</scope>
    <source>
        <strain evidence="10">CBS 10737</strain>
    </source>
</reference>
<dbReference type="InterPro" id="IPR011990">
    <property type="entry name" value="TPR-like_helical_dom_sf"/>
</dbReference>
<keyword evidence="4" id="KW-0963">Cytoplasm</keyword>
<dbReference type="SUPFAM" id="SSF48452">
    <property type="entry name" value="TPR-like"/>
    <property type="match status" value="1"/>
</dbReference>